<evidence type="ECO:0000313" key="1">
    <source>
        <dbReference type="EMBL" id="EGF78264.1"/>
    </source>
</evidence>
<dbReference type="GeneID" id="18239142"/>
<dbReference type="InParanoid" id="F4P918"/>
<dbReference type="RefSeq" id="XP_006681059.1">
    <property type="nucleotide sequence ID" value="XM_006680996.1"/>
</dbReference>
<dbReference type="Proteomes" id="UP000007241">
    <property type="component" value="Unassembled WGS sequence"/>
</dbReference>
<sequence length="783" mass="88748">MSKDNKLKEFIKQCLCSVSCAMRDDLDCVSHIHLSDPNIEWFESIQRSSNQFILESPIVSLSPFNRTKRDLFHKTIARLPTFTTCDSFKNKPLHQILQSIVHDCSDHLQTVSLVSTTSVESLDSTLFRELCVDRSDVEFMEQIIPEKSSCSLKNEPCIKVSTMNISQMSEYVLVEKSKIIDTTEFKVFLAQDRVHAEPLESLSSVLDIDHIFSNSLEEFDSMISDHSIAQDLLSCVSHVPNVLYKEVRDAAFDQPSTHRLKQITEMPALCLAQSSQNTPPNIKSTITLLDLKPMKVSTTCQLEMLSWDLTNALVTINKHSQISSTHFKPLVISSTVWRKELLLAEYAMDVFSHSRKVIQQLMIKYEPLKHSDLQFLVDQVATTFISQLSELPIGKKYTVSDVGNSMANKRTRSQYEDDMTGGMDHPSVCLQKNTASIVQFSVSDSVNDYIRIRDKSATKVFSRSMDAPSPSMSFIHIQSPSHFNTHPPFIQTENVVDSSEQLYTSSHIYLATPAVFLNGALVNHLANRYHIELYERSYGLCNPKSSNSVQIIALDERNCTILYPIQMLSQQSQVQIQHIERKFDPSLVLNSPLGNIILDVALRFTQIHLILTGICSGNEAFAMTPPVQHVLAHLCVFSSVLKEKVGTSLRWTLGGSLDHVAHSIRKLGNDIALLMDSEINSDAMVKNEYMNGKPWRSQSMWENRGWLHHDQNPVEFMAFNLTTPVKHSVLLCMFPTLNAMNVEIILAQNSLYELAQMHAELVIDELSLWVESERLRVFLELFL</sequence>
<dbReference type="EMBL" id="GL882889">
    <property type="protein sequence ID" value="EGF78264.1"/>
    <property type="molecule type" value="Genomic_DNA"/>
</dbReference>
<dbReference type="HOGENOM" id="CLU_357871_0_0_1"/>
<dbReference type="AlphaFoldDB" id="F4P918"/>
<keyword evidence="2" id="KW-1185">Reference proteome</keyword>
<name>F4P918_BATDJ</name>
<gene>
    <name evidence="1" type="ORF">BATDEDRAFT_26814</name>
</gene>
<proteinExistence type="predicted"/>
<accession>F4P918</accession>
<dbReference type="OrthoDB" id="10613511at2759"/>
<protein>
    <submittedName>
        <fullName evidence="1">Uncharacterized protein</fullName>
    </submittedName>
</protein>
<dbReference type="STRING" id="684364.F4P918"/>
<evidence type="ECO:0000313" key="2">
    <source>
        <dbReference type="Proteomes" id="UP000007241"/>
    </source>
</evidence>
<organism evidence="1 2">
    <name type="scientific">Batrachochytrium dendrobatidis (strain JAM81 / FGSC 10211)</name>
    <name type="common">Frog chytrid fungus</name>
    <dbReference type="NCBI Taxonomy" id="684364"/>
    <lineage>
        <taxon>Eukaryota</taxon>
        <taxon>Fungi</taxon>
        <taxon>Fungi incertae sedis</taxon>
        <taxon>Chytridiomycota</taxon>
        <taxon>Chytridiomycota incertae sedis</taxon>
        <taxon>Chytridiomycetes</taxon>
        <taxon>Rhizophydiales</taxon>
        <taxon>Rhizophydiales incertae sedis</taxon>
        <taxon>Batrachochytrium</taxon>
    </lineage>
</organism>
<reference evidence="1 2" key="1">
    <citation type="submission" date="2009-12" db="EMBL/GenBank/DDBJ databases">
        <title>The draft genome of Batrachochytrium dendrobatidis.</title>
        <authorList>
            <consortium name="US DOE Joint Genome Institute (JGI-PGF)"/>
            <person name="Kuo A."/>
            <person name="Salamov A."/>
            <person name="Schmutz J."/>
            <person name="Lucas S."/>
            <person name="Pitluck S."/>
            <person name="Rosenblum E."/>
            <person name="Stajich J."/>
            <person name="Eisen M."/>
            <person name="Grigoriev I.V."/>
        </authorList>
    </citation>
    <scope>NUCLEOTIDE SEQUENCE [LARGE SCALE GENOMIC DNA]</scope>
    <source>
        <strain evidence="2">JAM81 / FGSC 10211</strain>
    </source>
</reference>